<organism evidence="2 3">
    <name type="scientific">Flavobacterium salmonis</name>
    <dbReference type="NCBI Taxonomy" id="2654844"/>
    <lineage>
        <taxon>Bacteria</taxon>
        <taxon>Pseudomonadati</taxon>
        <taxon>Bacteroidota</taxon>
        <taxon>Flavobacteriia</taxon>
        <taxon>Flavobacteriales</taxon>
        <taxon>Flavobacteriaceae</taxon>
        <taxon>Flavobacterium</taxon>
    </lineage>
</organism>
<comment type="caution">
    <text evidence="2">The sequence shown here is derived from an EMBL/GenBank/DDBJ whole genome shotgun (WGS) entry which is preliminary data.</text>
</comment>
<keyword evidence="3" id="KW-1185">Reference proteome</keyword>
<keyword evidence="1" id="KW-0812">Transmembrane</keyword>
<keyword evidence="1" id="KW-0472">Membrane</keyword>
<evidence type="ECO:0000313" key="2">
    <source>
        <dbReference type="EMBL" id="CAD0007894.1"/>
    </source>
</evidence>
<gene>
    <name evidence="2" type="ORF">FLAT13_04107</name>
</gene>
<dbReference type="EMBL" id="CAIJDP010000084">
    <property type="protein sequence ID" value="CAD0007894.1"/>
    <property type="molecule type" value="Genomic_DNA"/>
</dbReference>
<feature type="transmembrane region" description="Helical" evidence="1">
    <location>
        <begin position="16"/>
        <end position="36"/>
    </location>
</feature>
<proteinExistence type="predicted"/>
<dbReference type="NCBIfam" id="NF041635">
    <property type="entry name" value="STM3941_fam"/>
    <property type="match status" value="1"/>
</dbReference>
<dbReference type="RefSeq" id="WP_078229794.1">
    <property type="nucleotide sequence ID" value="NZ_CAIJDP010000084.1"/>
</dbReference>
<name>A0A6V6Z8Z0_9FLAO</name>
<dbReference type="Proteomes" id="UP000530060">
    <property type="component" value="Unassembled WGS sequence"/>
</dbReference>
<evidence type="ECO:0000256" key="1">
    <source>
        <dbReference type="SAM" id="Phobius"/>
    </source>
</evidence>
<keyword evidence="1" id="KW-1133">Transmembrane helix</keyword>
<feature type="transmembrane region" description="Helical" evidence="1">
    <location>
        <begin position="48"/>
        <end position="68"/>
    </location>
</feature>
<sequence>MKDKESIQIFGSTGKLIKLLFFSILFLIVSLWILVYQPTVRNVIVNNFIIKNVASILGLFMGLFGIYFTTKKLFDKKPVVVIDAIGIVDNSSAVSLGRILWEDIDAIKEITVVNQKFIKIYLKNPEDYISKETNVIKRNMMKMNLKQSGSPASISVNGLKISFNDLKDILMQKFEETQAGKN</sequence>
<evidence type="ECO:0000313" key="3">
    <source>
        <dbReference type="Proteomes" id="UP000530060"/>
    </source>
</evidence>
<dbReference type="InterPro" id="IPR048136">
    <property type="entry name" value="STM3941-like"/>
</dbReference>
<reference evidence="2 3" key="1">
    <citation type="submission" date="2020-06" db="EMBL/GenBank/DDBJ databases">
        <authorList>
            <person name="Criscuolo A."/>
        </authorList>
    </citation>
    <scope>NUCLEOTIDE SEQUENCE [LARGE SCALE GENOMIC DNA]</scope>
    <source>
        <strain evidence="3">CIP 111411</strain>
    </source>
</reference>
<evidence type="ECO:0008006" key="4">
    <source>
        <dbReference type="Google" id="ProtNLM"/>
    </source>
</evidence>
<accession>A0A6V6Z8Z0</accession>
<protein>
    <recommendedName>
        <fullName evidence="4">PH domain-containing protein</fullName>
    </recommendedName>
</protein>
<dbReference type="AlphaFoldDB" id="A0A6V6Z8Z0"/>